<dbReference type="CDD" id="cd00254">
    <property type="entry name" value="LT-like"/>
    <property type="match status" value="1"/>
</dbReference>
<dbReference type="InterPro" id="IPR000189">
    <property type="entry name" value="Transglyc_AS"/>
</dbReference>
<dbReference type="PANTHER" id="PTHR37423">
    <property type="entry name" value="SOLUBLE LYTIC MUREIN TRANSGLYCOSYLASE-RELATED"/>
    <property type="match status" value="1"/>
</dbReference>
<dbReference type="InterPro" id="IPR023346">
    <property type="entry name" value="Lysozyme-like_dom_sf"/>
</dbReference>
<evidence type="ECO:0000259" key="2">
    <source>
        <dbReference type="Pfam" id="PF01464"/>
    </source>
</evidence>
<protein>
    <submittedName>
        <fullName evidence="3">Lytic transglycosylase domain-containing protein</fullName>
    </submittedName>
</protein>
<gene>
    <name evidence="3" type="ORF">JJB07_11160</name>
</gene>
<dbReference type="SUPFAM" id="SSF53955">
    <property type="entry name" value="Lysozyme-like"/>
    <property type="match status" value="1"/>
</dbReference>
<comment type="similarity">
    <text evidence="1">Belongs to the transglycosylase Slt family.</text>
</comment>
<dbReference type="PANTHER" id="PTHR37423:SF2">
    <property type="entry name" value="MEMBRANE-BOUND LYTIC MUREIN TRANSGLYCOSYLASE C"/>
    <property type="match status" value="1"/>
</dbReference>
<feature type="domain" description="Transglycosylase SLT" evidence="2">
    <location>
        <begin position="44"/>
        <end position="142"/>
    </location>
</feature>
<sequence length="162" mass="17052">MTGTTPANLRLLDPVAQQRLASLIGPSRSTSYTYTMGPSAYDDLITSTSSRYGVDPSLVKAVIHQESGFNAYATSKVGAGGLMQLMPATAKGLGVTNVFDPAQNVDGGVRYLKSLLDRYDGDTSMALAAYNAGPGNVDRYGGVPPFGETQRYVSNIMSSLDA</sequence>
<dbReference type="Gene3D" id="1.10.530.10">
    <property type="match status" value="1"/>
</dbReference>
<name>A0ABS1JC50_9BACL</name>
<organism evidence="3 4">
    <name type="scientific">Tumebacillus amylolyticus</name>
    <dbReference type="NCBI Taxonomy" id="2801339"/>
    <lineage>
        <taxon>Bacteria</taxon>
        <taxon>Bacillati</taxon>
        <taxon>Bacillota</taxon>
        <taxon>Bacilli</taxon>
        <taxon>Bacillales</taxon>
        <taxon>Alicyclobacillaceae</taxon>
        <taxon>Tumebacillus</taxon>
    </lineage>
</organism>
<reference evidence="3 4" key="1">
    <citation type="submission" date="2021-01" db="EMBL/GenBank/DDBJ databases">
        <title>Tumebacillus sp. strain ITR2 16S ribosomal RNA gene Genome sequencing and assembly.</title>
        <authorList>
            <person name="Kang M."/>
        </authorList>
    </citation>
    <scope>NUCLEOTIDE SEQUENCE [LARGE SCALE GENOMIC DNA]</scope>
    <source>
        <strain evidence="3 4">ITR2</strain>
    </source>
</reference>
<dbReference type="InterPro" id="IPR008258">
    <property type="entry name" value="Transglycosylase_SLT_dom_1"/>
</dbReference>
<evidence type="ECO:0000313" key="4">
    <source>
        <dbReference type="Proteomes" id="UP000602284"/>
    </source>
</evidence>
<comment type="caution">
    <text evidence="3">The sequence shown here is derived from an EMBL/GenBank/DDBJ whole genome shotgun (WGS) entry which is preliminary data.</text>
</comment>
<evidence type="ECO:0000313" key="3">
    <source>
        <dbReference type="EMBL" id="MBL0387208.1"/>
    </source>
</evidence>
<keyword evidence="4" id="KW-1185">Reference proteome</keyword>
<evidence type="ECO:0000256" key="1">
    <source>
        <dbReference type="ARBA" id="ARBA00007734"/>
    </source>
</evidence>
<dbReference type="Proteomes" id="UP000602284">
    <property type="component" value="Unassembled WGS sequence"/>
</dbReference>
<dbReference type="EMBL" id="JAEQNB010000003">
    <property type="protein sequence ID" value="MBL0387208.1"/>
    <property type="molecule type" value="Genomic_DNA"/>
</dbReference>
<accession>A0ABS1JC50</accession>
<dbReference type="PROSITE" id="PS00922">
    <property type="entry name" value="TRANSGLYCOSYLASE"/>
    <property type="match status" value="1"/>
</dbReference>
<dbReference type="Pfam" id="PF01464">
    <property type="entry name" value="SLT"/>
    <property type="match status" value="1"/>
</dbReference>
<proteinExistence type="inferred from homology"/>